<accession>A0ABX8V8Q6</accession>
<reference evidence="1 2" key="1">
    <citation type="journal article" date="2022" name="bioRxiv">
        <title>Ecology and evolution of chlamydial symbionts of arthropods.</title>
        <authorList>
            <person name="Halter T."/>
            <person name="Koestlbacher S."/>
            <person name="Collingro A."/>
            <person name="Sixt B.S."/>
            <person name="Toenshoff E.R."/>
            <person name="Hendrickx F."/>
            <person name="Kostanjsek R."/>
            <person name="Horn M."/>
        </authorList>
    </citation>
    <scope>NUCLEOTIDE SEQUENCE [LARGE SCALE GENOMIC DNA]</scope>
    <source>
        <strain evidence="1">W744xW776</strain>
    </source>
</reference>
<sequence length="367" mass="42232">MIIEKWAKLEGNYFNDQLEYTKNKSDKLILSDLFQRTITEIKSIEAEVSLEIIIPAFQQINKCFRERNSEKELSSIVSSYESLIELLVSKTAKAYEGNYRKLADQSLKFKNNDQDIEADFLNKCLESMQNNMEKYSMPKGIIYEIINEKGFTGYLIGTIHFLNFSYLETNAPWLLERIKDSSELITEIGTSYQNLPIDELECIRPTMDIGLSELAIENKTDLLGFETLEWQKSFFSPTQKLTQLTDYPKNFSPYLLDRYNHTSIQQIYESIEAWQHGNIDELKLITTKLVGPAAKQVAFKERNKKWLSEPTINVIERLENMEKPISIAVGAGHLVGKTGFIKALEATGKFQIKKIDMALLTSVLDRT</sequence>
<dbReference type="Pfam" id="PF01963">
    <property type="entry name" value="TraB_PrgY_gumN"/>
    <property type="match status" value="1"/>
</dbReference>
<dbReference type="InterPro" id="IPR002816">
    <property type="entry name" value="TraB/PrgY/GumN_fam"/>
</dbReference>
<name>A0ABX8V8Q6_9BACT</name>
<organism evidence="1 2">
    <name type="scientific">Candidatus Rhabdochlamydia oedothoracis</name>
    <dbReference type="NCBI Taxonomy" id="2720720"/>
    <lineage>
        <taxon>Bacteria</taxon>
        <taxon>Pseudomonadati</taxon>
        <taxon>Chlamydiota</taxon>
        <taxon>Chlamydiia</taxon>
        <taxon>Parachlamydiales</taxon>
        <taxon>Candidatus Rhabdochlamydiaceae</taxon>
        <taxon>Candidatus Rhabdochlamydia</taxon>
    </lineage>
</organism>
<keyword evidence="2" id="KW-1185">Reference proteome</keyword>
<dbReference type="RefSeq" id="WP_215217208.1">
    <property type="nucleotide sequence ID" value="NZ_CP075587.1"/>
</dbReference>
<proteinExistence type="predicted"/>
<evidence type="ECO:0000313" key="2">
    <source>
        <dbReference type="Proteomes" id="UP000826014"/>
    </source>
</evidence>
<evidence type="ECO:0000313" key="1">
    <source>
        <dbReference type="EMBL" id="QYF49418.1"/>
    </source>
</evidence>
<dbReference type="EMBL" id="CP075587">
    <property type="protein sequence ID" value="QYF49418.1"/>
    <property type="molecule type" value="Genomic_DNA"/>
</dbReference>
<dbReference type="Proteomes" id="UP000826014">
    <property type="component" value="Chromosome"/>
</dbReference>
<protein>
    <submittedName>
        <fullName evidence="1">TraB family</fullName>
    </submittedName>
</protein>
<gene>
    <name evidence="1" type="ORF">RHABOEDO_001755</name>
</gene>